<evidence type="ECO:0000313" key="2">
    <source>
        <dbReference type="Proteomes" id="UP000026913"/>
    </source>
</evidence>
<dbReference type="KEGG" id="pman:OU5_4874"/>
<dbReference type="Proteomes" id="UP000026913">
    <property type="component" value="Chromosome"/>
</dbReference>
<name>A0A024EHZ0_9PSED</name>
<accession>A0A024EHZ0</accession>
<dbReference type="AlphaFoldDB" id="A0A024EHZ0"/>
<reference evidence="1 2" key="1">
    <citation type="journal article" date="2012" name="J. Bacteriol.">
        <title>Genome sequence of cold-adapted Pseudomonas mandelii strain JR-1.</title>
        <authorList>
            <person name="Jang S.H."/>
            <person name="Kim J."/>
            <person name="Kim J."/>
            <person name="Hong S."/>
            <person name="Lee C."/>
        </authorList>
    </citation>
    <scope>NUCLEOTIDE SEQUENCE [LARGE SCALE GENOMIC DNA]</scope>
    <source>
        <strain evidence="1 2">JR-1</strain>
    </source>
</reference>
<evidence type="ECO:0000313" key="1">
    <source>
        <dbReference type="EMBL" id="AHZ71953.1"/>
    </source>
</evidence>
<organism evidence="1 2">
    <name type="scientific">Pseudomonas mandelii JR-1</name>
    <dbReference type="NCBI Taxonomy" id="1147786"/>
    <lineage>
        <taxon>Bacteria</taxon>
        <taxon>Pseudomonadati</taxon>
        <taxon>Pseudomonadota</taxon>
        <taxon>Gammaproteobacteria</taxon>
        <taxon>Pseudomonadales</taxon>
        <taxon>Pseudomonadaceae</taxon>
        <taxon>Pseudomonas</taxon>
    </lineage>
</organism>
<dbReference type="HOGENOM" id="CLU_3347455_0_0_6"/>
<sequence length="37" mass="4057">MKPEVQAVMFHRQACPASAFTPSKQLPAGIIFELQAL</sequence>
<proteinExistence type="predicted"/>
<gene>
    <name evidence="1" type="ORF">OU5_4874</name>
</gene>
<protein>
    <submittedName>
        <fullName evidence="1">Uncharacterized protein</fullName>
    </submittedName>
</protein>
<dbReference type="EMBL" id="CP005960">
    <property type="protein sequence ID" value="AHZ71953.1"/>
    <property type="molecule type" value="Genomic_DNA"/>
</dbReference>